<organism evidence="7 8">
    <name type="scientific">Endocarpon pusillum (strain Z07020 / HMAS-L-300199)</name>
    <name type="common">Lichen-forming fungus</name>
    <dbReference type="NCBI Taxonomy" id="1263415"/>
    <lineage>
        <taxon>Eukaryota</taxon>
        <taxon>Fungi</taxon>
        <taxon>Dikarya</taxon>
        <taxon>Ascomycota</taxon>
        <taxon>Pezizomycotina</taxon>
        <taxon>Eurotiomycetes</taxon>
        <taxon>Chaetothyriomycetidae</taxon>
        <taxon>Verrucariales</taxon>
        <taxon>Verrucariaceae</taxon>
        <taxon>Endocarpon</taxon>
    </lineage>
</organism>
<dbReference type="AlphaFoldDB" id="U1HKG6"/>
<evidence type="ECO:0000256" key="1">
    <source>
        <dbReference type="ARBA" id="ARBA00003548"/>
    </source>
</evidence>
<evidence type="ECO:0000256" key="4">
    <source>
        <dbReference type="ARBA" id="ARBA00013566"/>
    </source>
</evidence>
<comment type="subcellular location">
    <subcellularLocation>
        <location evidence="2">Mitochondrion</location>
    </subcellularLocation>
</comment>
<dbReference type="InterPro" id="IPR010487">
    <property type="entry name" value="NGRN/Rrg9"/>
</dbReference>
<protein>
    <recommendedName>
        <fullName evidence="4">Required for respiratory growth protein 9, mitochondrial</fullName>
    </recommendedName>
</protein>
<dbReference type="HOGENOM" id="CLU_047598_3_0_1"/>
<keyword evidence="5" id="KW-0809">Transit peptide</keyword>
<gene>
    <name evidence="7" type="ORF">EPUS_07848</name>
</gene>
<dbReference type="RefSeq" id="XP_007804917.1">
    <property type="nucleotide sequence ID" value="XM_007806726.1"/>
</dbReference>
<evidence type="ECO:0000256" key="6">
    <source>
        <dbReference type="SAM" id="MobiDB-lite"/>
    </source>
</evidence>
<dbReference type="Proteomes" id="UP000019373">
    <property type="component" value="Unassembled WGS sequence"/>
</dbReference>
<feature type="region of interest" description="Disordered" evidence="6">
    <location>
        <begin position="267"/>
        <end position="301"/>
    </location>
</feature>
<sequence>MTPKLQASTRLLSVVIRLSNVVVPTRRSLRIVSAPVSPRLPKSRTQSPHPLSYEHTAQIEADISDGRSHEQRFRRAKEAVSAPFLEKQPAHIEVNSVEGGDRTRRLQKRRSSDPATSGRTYRKSEKPDLHRHIGHAFTQNSDAGPMNDRTAGSKGENAKRVEPQAAADEDFQRPREHWQIQKDALKEKFGEEGWSPRKKLSPDTMEGIRALHEQYPQKYTTPVLAEQFKVSPEAIRRILKSKWRPSPEKMEERRARWAKRHDRIWDAQAEMGLRPKRTKDRKPEGPESLDDIIPPIQNVGP</sequence>
<feature type="compositionally biased region" description="Basic and acidic residues" evidence="6">
    <location>
        <begin position="122"/>
        <end position="131"/>
    </location>
</feature>
<dbReference type="PANTHER" id="PTHR13475">
    <property type="entry name" value="NEUGRIN"/>
    <property type="match status" value="1"/>
</dbReference>
<evidence type="ECO:0000313" key="8">
    <source>
        <dbReference type="Proteomes" id="UP000019373"/>
    </source>
</evidence>
<dbReference type="Pfam" id="PF06413">
    <property type="entry name" value="Neugrin"/>
    <property type="match status" value="1"/>
</dbReference>
<dbReference type="OrthoDB" id="5578174at2759"/>
<dbReference type="EMBL" id="KE721408">
    <property type="protein sequence ID" value="ERF69444.1"/>
    <property type="molecule type" value="Genomic_DNA"/>
</dbReference>
<dbReference type="GO" id="GO:0005634">
    <property type="term" value="C:nucleus"/>
    <property type="evidence" value="ECO:0007669"/>
    <property type="project" value="TreeGrafter"/>
</dbReference>
<accession>U1HKG6</accession>
<feature type="region of interest" description="Disordered" evidence="6">
    <location>
        <begin position="84"/>
        <end position="175"/>
    </location>
</feature>
<dbReference type="GeneID" id="19242727"/>
<keyword evidence="8" id="KW-1185">Reference proteome</keyword>
<evidence type="ECO:0000313" key="7">
    <source>
        <dbReference type="EMBL" id="ERF69444.1"/>
    </source>
</evidence>
<dbReference type="PANTHER" id="PTHR13475:SF3">
    <property type="entry name" value="NEUGRIN"/>
    <property type="match status" value="1"/>
</dbReference>
<reference evidence="8" key="1">
    <citation type="journal article" date="2014" name="BMC Genomics">
        <title>Genome characteristics reveal the impact of lichenization on lichen-forming fungus Endocarpon pusillum Hedwig (Verrucariales, Ascomycota).</title>
        <authorList>
            <person name="Wang Y.-Y."/>
            <person name="Liu B."/>
            <person name="Zhang X.-Y."/>
            <person name="Zhou Q.-M."/>
            <person name="Zhang T."/>
            <person name="Li H."/>
            <person name="Yu Y.-F."/>
            <person name="Zhang X.-L."/>
            <person name="Hao X.-Y."/>
            <person name="Wang M."/>
            <person name="Wang L."/>
            <person name="Wei J.-C."/>
        </authorList>
    </citation>
    <scope>NUCLEOTIDE SEQUENCE [LARGE SCALE GENOMIC DNA]</scope>
    <source>
        <strain evidence="8">Z07020 / HMAS-L-300199</strain>
    </source>
</reference>
<comment type="function">
    <text evidence="1">Required for respiratory activity and maintenance and expression of the mitochondrial genome.</text>
</comment>
<comment type="similarity">
    <text evidence="3">Belongs to the RRG9 family.</text>
</comment>
<evidence type="ECO:0000256" key="5">
    <source>
        <dbReference type="ARBA" id="ARBA00022946"/>
    </source>
</evidence>
<evidence type="ECO:0000256" key="2">
    <source>
        <dbReference type="ARBA" id="ARBA00004173"/>
    </source>
</evidence>
<evidence type="ECO:0000256" key="3">
    <source>
        <dbReference type="ARBA" id="ARBA00010895"/>
    </source>
</evidence>
<proteinExistence type="inferred from homology"/>
<dbReference type="GO" id="GO:0005739">
    <property type="term" value="C:mitochondrion"/>
    <property type="evidence" value="ECO:0007669"/>
    <property type="project" value="UniProtKB-SubCell"/>
</dbReference>
<dbReference type="eggNOG" id="ENOG502S7IA">
    <property type="taxonomic scope" value="Eukaryota"/>
</dbReference>
<name>U1HKG6_ENDPU</name>